<dbReference type="AlphaFoldDB" id="R1GAA5"/>
<dbReference type="Gene3D" id="1.10.390.10">
    <property type="entry name" value="Neutral Protease Domain 2"/>
    <property type="match status" value="1"/>
</dbReference>
<dbReference type="CDD" id="cd09601">
    <property type="entry name" value="M1_APN-Q_like"/>
    <property type="match status" value="1"/>
</dbReference>
<dbReference type="Gene3D" id="2.60.40.1730">
    <property type="entry name" value="tricorn interacting facor f3 domain"/>
    <property type="match status" value="1"/>
</dbReference>
<feature type="binding site" evidence="9">
    <location>
        <position position="283"/>
    </location>
    <ligand>
        <name>Zn(2+)</name>
        <dbReference type="ChEBI" id="CHEBI:29105"/>
        <note>catalytic</note>
    </ligand>
</feature>
<comment type="similarity">
    <text evidence="1 11">Belongs to the peptidase M1 family.</text>
</comment>
<reference evidence="15 16" key="1">
    <citation type="submission" date="2013-02" db="EMBL/GenBank/DDBJ databases">
        <title>Insights into archaeal evolution and symbiosis from the genomes of a Nanoarchaeon and its crenarchaeal host from Yellowstone National Park.</title>
        <authorList>
            <person name="Podar M."/>
            <person name="Makarova K.S."/>
            <person name="Graham D.E."/>
            <person name="Wolf Y.I."/>
            <person name="Koonin E.V."/>
            <person name="Reysenbach A.-L."/>
        </authorList>
    </citation>
    <scope>NUCLEOTIDE SEQUENCE [LARGE SCALE GENOMIC DNA]</scope>
</reference>
<dbReference type="PANTHER" id="PTHR11533">
    <property type="entry name" value="PROTEASE M1 ZINC METALLOPROTEASE"/>
    <property type="match status" value="1"/>
</dbReference>
<dbReference type="EC" id="3.4.11.-" evidence="11"/>
<dbReference type="GO" id="GO:0006508">
    <property type="term" value="P:proteolysis"/>
    <property type="evidence" value="ECO:0007669"/>
    <property type="project" value="UniProtKB-KW"/>
</dbReference>
<comment type="cofactor">
    <cofactor evidence="9 11">
        <name>Zn(2+)</name>
        <dbReference type="ChEBI" id="CHEBI:29105"/>
    </cofactor>
    <text evidence="9 11">Binds 1 zinc ion per subunit.</text>
</comment>
<gene>
    <name evidence="15" type="ORF">Nst1_128</name>
</gene>
<protein>
    <recommendedName>
        <fullName evidence="11">Aminopeptidase</fullName>
        <ecNumber evidence="11">3.4.11.-</ecNumber>
    </recommendedName>
</protein>
<evidence type="ECO:0000256" key="3">
    <source>
        <dbReference type="ARBA" id="ARBA00022670"/>
    </source>
</evidence>
<dbReference type="InterPro" id="IPR001930">
    <property type="entry name" value="Peptidase_M1"/>
</dbReference>
<evidence type="ECO:0000256" key="7">
    <source>
        <dbReference type="ARBA" id="ARBA00023049"/>
    </source>
</evidence>
<dbReference type="Pfam" id="PF17900">
    <property type="entry name" value="Peptidase_M1_N"/>
    <property type="match status" value="1"/>
</dbReference>
<evidence type="ECO:0000259" key="12">
    <source>
        <dbReference type="Pfam" id="PF01433"/>
    </source>
</evidence>
<evidence type="ECO:0000256" key="1">
    <source>
        <dbReference type="ARBA" id="ARBA00010136"/>
    </source>
</evidence>
<keyword evidence="4 9" id="KW-0479">Metal-binding</keyword>
<feature type="domain" description="Peptidase M1 membrane alanine aminopeptidase" evidence="12">
    <location>
        <begin position="212"/>
        <end position="428"/>
    </location>
</feature>
<dbReference type="PANTHER" id="PTHR11533:SF174">
    <property type="entry name" value="PUROMYCIN-SENSITIVE AMINOPEPTIDASE-RELATED"/>
    <property type="match status" value="1"/>
</dbReference>
<feature type="binding site" evidence="9">
    <location>
        <position position="287"/>
    </location>
    <ligand>
        <name>Zn(2+)</name>
        <dbReference type="ChEBI" id="CHEBI:29105"/>
        <note>catalytic</note>
    </ligand>
</feature>
<keyword evidence="3 11" id="KW-0645">Protease</keyword>
<dbReference type="GO" id="GO:0005737">
    <property type="term" value="C:cytoplasm"/>
    <property type="evidence" value="ECO:0007669"/>
    <property type="project" value="TreeGrafter"/>
</dbReference>
<keyword evidence="16" id="KW-1185">Reference proteome</keyword>
<dbReference type="Gene3D" id="2.60.40.1910">
    <property type="match status" value="1"/>
</dbReference>
<dbReference type="GO" id="GO:0008270">
    <property type="term" value="F:zinc ion binding"/>
    <property type="evidence" value="ECO:0007669"/>
    <property type="project" value="UniProtKB-UniRule"/>
</dbReference>
<feature type="active site" description="Proton acceptor" evidence="8">
    <location>
        <position position="284"/>
    </location>
</feature>
<evidence type="ECO:0000259" key="13">
    <source>
        <dbReference type="Pfam" id="PF11838"/>
    </source>
</evidence>
<dbReference type="PRINTS" id="PR00756">
    <property type="entry name" value="ALADIPTASE"/>
</dbReference>
<dbReference type="InterPro" id="IPR042097">
    <property type="entry name" value="Aminopeptidase_N-like_N_sf"/>
</dbReference>
<dbReference type="Gene3D" id="1.25.50.20">
    <property type="match status" value="1"/>
</dbReference>
<dbReference type="InterPro" id="IPR014782">
    <property type="entry name" value="Peptidase_M1_dom"/>
</dbReference>
<dbReference type="SUPFAM" id="SSF63737">
    <property type="entry name" value="Leukotriene A4 hydrolase N-terminal domain"/>
    <property type="match status" value="1"/>
</dbReference>
<name>R1GAA5_NANST</name>
<sequence length="810" mass="96924">MRLPKDVKPTKYYIKLDVDINNLEYRGEEIIDIDINKPTNKIYLHSRDIKIELIKLDNKRVSFRNIDNETIEINLYNKYYGKKKLYIKFKGKVRNDLIGFYLSKGKDKILTTQFEPTYARYFIPCFDEPEFKAEFELEVKVDKDYDVISNTEIENEETNEDYKIVKFKKTPPMSTYLLYLGIGKFDYLEDKYENKKIRIVTDIGKSEDGENALDWAKKVLKYYENYSSIEYPLEKLDLIAVPDFAAGAMENWGAITFRESALLYKEDYYSYGQRLRIYEVIAHELWHQWSGNLVTMKWWDDLWLNESFATYMAYKAMDELLNEDNIGSNYMYTSNTYEAKFEDSTIYTHPINVKVEKEEEIESIFDSISYGKGGNVLRMIDNYLGYDKFRVAIINYLHKYKYSNASSSDLFKEFELIGGKYIREMIEKFVNSPGYPIINVHYNNLVIHLSQSRFLYNKKENKKWTVPLFLDIEGEKMNTLFNKSKGKIILKRDPRYFIINRDAIGFYVSNYENLEYIGNAIKEKKISPLSRAVILHDYYLLALMNKIKLKKLFELIEYYRNEDNWLVLSILYTILYDISFYFNIEEKKIFEHYIDIFKNYYNIEIKDYNSLMLKRLAYKTLGFLNDYNIIKDSFNKFKEWEKLNNNDKQVISDIIGLHGGTNEYMRMYNLYSKSQNPEERIILLRGLSNFRRTSIIVDLLDKAIDNYIKLQDWRTLFVSISKNPEVVYVLYQWFKDNINEIKKYEKAYLVMRDVIRSLFEAYTGNIVKDIKQFLIKNLPKYKNDIIKFSHYSEIYTNFISKNKEDIEDLL</sequence>
<organism evidence="15 16">
    <name type="scientific">Nanobsidianus stetteri</name>
    <dbReference type="NCBI Taxonomy" id="1294122"/>
    <lineage>
        <taxon>Archaea</taxon>
        <taxon>Nanobdellota</taxon>
        <taxon>Candidatus Nanoarchaeia</taxon>
        <taxon>Nanoarchaeales</taxon>
        <taxon>Nanopusillaceae</taxon>
        <taxon>Candidatus Nanobsidianus</taxon>
    </lineage>
</organism>
<keyword evidence="5 11" id="KW-0378">Hydrolase</keyword>
<dbReference type="InterPro" id="IPR050344">
    <property type="entry name" value="Peptidase_M1_aminopeptidases"/>
</dbReference>
<evidence type="ECO:0000259" key="14">
    <source>
        <dbReference type="Pfam" id="PF17900"/>
    </source>
</evidence>
<dbReference type="GO" id="GO:0070006">
    <property type="term" value="F:metalloaminopeptidase activity"/>
    <property type="evidence" value="ECO:0007669"/>
    <property type="project" value="TreeGrafter"/>
</dbReference>
<dbReference type="InterPro" id="IPR034016">
    <property type="entry name" value="M1_APN-typ"/>
</dbReference>
<comment type="caution">
    <text evidence="15">The sequence shown here is derived from an EMBL/GenBank/DDBJ whole genome shotgun (WGS) entry which is preliminary data.</text>
</comment>
<dbReference type="GO" id="GO:0042277">
    <property type="term" value="F:peptide binding"/>
    <property type="evidence" value="ECO:0007669"/>
    <property type="project" value="TreeGrafter"/>
</dbReference>
<accession>R1GAA5</accession>
<evidence type="ECO:0000313" key="16">
    <source>
        <dbReference type="Proteomes" id="UP000053279"/>
    </source>
</evidence>
<keyword evidence="7 11" id="KW-0482">Metalloprotease</keyword>
<dbReference type="GO" id="GO:0043171">
    <property type="term" value="P:peptide catabolic process"/>
    <property type="evidence" value="ECO:0007669"/>
    <property type="project" value="TreeGrafter"/>
</dbReference>
<feature type="domain" description="Aminopeptidase N-like N-terminal" evidence="14">
    <location>
        <begin position="8"/>
        <end position="177"/>
    </location>
</feature>
<dbReference type="InterPro" id="IPR045357">
    <property type="entry name" value="Aminopeptidase_N-like_N"/>
</dbReference>
<feature type="binding site" evidence="9">
    <location>
        <position position="306"/>
    </location>
    <ligand>
        <name>Zn(2+)</name>
        <dbReference type="ChEBI" id="CHEBI:29105"/>
        <note>catalytic</note>
    </ligand>
</feature>
<dbReference type="GO" id="GO:0005615">
    <property type="term" value="C:extracellular space"/>
    <property type="evidence" value="ECO:0007669"/>
    <property type="project" value="TreeGrafter"/>
</dbReference>
<evidence type="ECO:0000256" key="6">
    <source>
        <dbReference type="ARBA" id="ARBA00022833"/>
    </source>
</evidence>
<evidence type="ECO:0000256" key="9">
    <source>
        <dbReference type="PIRSR" id="PIRSR634016-3"/>
    </source>
</evidence>
<dbReference type="EMBL" id="APJZ01000001">
    <property type="protein sequence ID" value="EOD42789.1"/>
    <property type="molecule type" value="Genomic_DNA"/>
</dbReference>
<evidence type="ECO:0000256" key="10">
    <source>
        <dbReference type="PIRSR" id="PIRSR634016-4"/>
    </source>
</evidence>
<feature type="domain" description="ERAP1-like C-terminal" evidence="13">
    <location>
        <begin position="497"/>
        <end position="779"/>
    </location>
</feature>
<evidence type="ECO:0000256" key="11">
    <source>
        <dbReference type="RuleBase" id="RU364040"/>
    </source>
</evidence>
<evidence type="ECO:0000256" key="4">
    <source>
        <dbReference type="ARBA" id="ARBA00022723"/>
    </source>
</evidence>
<keyword evidence="6 9" id="KW-0862">Zinc</keyword>
<proteinExistence type="inferred from homology"/>
<dbReference type="SUPFAM" id="SSF55486">
    <property type="entry name" value="Metalloproteases ('zincins'), catalytic domain"/>
    <property type="match status" value="1"/>
</dbReference>
<dbReference type="FunFam" id="1.10.390.10:FF:000006">
    <property type="entry name" value="Puromycin-sensitive aminopeptidase"/>
    <property type="match status" value="1"/>
</dbReference>
<dbReference type="InterPro" id="IPR024571">
    <property type="entry name" value="ERAP1-like_C_dom"/>
</dbReference>
<dbReference type="Proteomes" id="UP000053279">
    <property type="component" value="Unassembled WGS sequence"/>
</dbReference>
<dbReference type="Pfam" id="PF01433">
    <property type="entry name" value="Peptidase_M1"/>
    <property type="match status" value="1"/>
</dbReference>
<feature type="site" description="Transition state stabilizer" evidence="10">
    <location>
        <position position="370"/>
    </location>
</feature>
<evidence type="ECO:0000313" key="15">
    <source>
        <dbReference type="EMBL" id="EOD42789.1"/>
    </source>
</evidence>
<dbReference type="InterPro" id="IPR027268">
    <property type="entry name" value="Peptidase_M4/M1_CTD_sf"/>
</dbReference>
<dbReference type="Pfam" id="PF11838">
    <property type="entry name" value="ERAP1_C"/>
    <property type="match status" value="1"/>
</dbReference>
<keyword evidence="2 11" id="KW-0031">Aminopeptidase</keyword>
<evidence type="ECO:0000256" key="8">
    <source>
        <dbReference type="PIRSR" id="PIRSR634016-1"/>
    </source>
</evidence>
<dbReference type="GO" id="GO:0016020">
    <property type="term" value="C:membrane"/>
    <property type="evidence" value="ECO:0007669"/>
    <property type="project" value="TreeGrafter"/>
</dbReference>
<evidence type="ECO:0000256" key="2">
    <source>
        <dbReference type="ARBA" id="ARBA00022438"/>
    </source>
</evidence>
<dbReference type="MEROPS" id="M01.021"/>
<evidence type="ECO:0000256" key="5">
    <source>
        <dbReference type="ARBA" id="ARBA00022801"/>
    </source>
</evidence>